<proteinExistence type="predicted"/>
<dbReference type="InterPro" id="IPR038512">
    <property type="entry name" value="GpU-like_sf"/>
</dbReference>
<accession>A0A562QS59</accession>
<reference evidence="1 2" key="1">
    <citation type="journal article" date="2015" name="Stand. Genomic Sci.">
        <title>Genomic Encyclopedia of Bacterial and Archaeal Type Strains, Phase III: the genomes of soil and plant-associated and newly described type strains.</title>
        <authorList>
            <person name="Whitman W.B."/>
            <person name="Woyke T."/>
            <person name="Klenk H.P."/>
            <person name="Zhou Y."/>
            <person name="Lilburn T.G."/>
            <person name="Beck B.J."/>
            <person name="De Vos P."/>
            <person name="Vandamme P."/>
            <person name="Eisen J.A."/>
            <person name="Garrity G."/>
            <person name="Hugenholtz P."/>
            <person name="Kyrpides N.C."/>
        </authorList>
    </citation>
    <scope>NUCLEOTIDE SEQUENCE [LARGE SCALE GENOMIC DNA]</scope>
    <source>
        <strain evidence="1 2">CGMCC 1.10948</strain>
    </source>
</reference>
<sequence length="175" mass="19678">MAHPRKRIRDAFRARLADSVDGEYRTAAQSRVFASRMAPVSEEELKEDGPAILVYARMEKYNPEKDYGVEGDATYIERELTLVTEAMLLGGDTVDDKLDDIAEQMEAAFEGFVIPGFESARMRLLESDIDVITEQVKRPIGAIGLVWQVIYRTAWRPRATADNLDADMADFLSGK</sequence>
<dbReference type="RefSeq" id="WP_038967784.1">
    <property type="nucleotide sequence ID" value="NZ_VLLA01000039.1"/>
</dbReference>
<dbReference type="AlphaFoldDB" id="A0A562QS59"/>
<keyword evidence="2" id="KW-1185">Reference proteome</keyword>
<protein>
    <submittedName>
        <fullName evidence="1">Uncharacterized protein</fullName>
    </submittedName>
</protein>
<dbReference type="OrthoDB" id="8222526at2"/>
<dbReference type="Proteomes" id="UP000316291">
    <property type="component" value="Unassembled WGS sequence"/>
</dbReference>
<comment type="caution">
    <text evidence="1">The sequence shown here is derived from an EMBL/GenBank/DDBJ whole genome shotgun (WGS) entry which is preliminary data.</text>
</comment>
<dbReference type="EMBL" id="VLLA01000039">
    <property type="protein sequence ID" value="TWI59503.1"/>
    <property type="molecule type" value="Genomic_DNA"/>
</dbReference>
<organism evidence="1 2">
    <name type="scientific">Bradyrhizobium huanghuaihaiense</name>
    <dbReference type="NCBI Taxonomy" id="990078"/>
    <lineage>
        <taxon>Bacteria</taxon>
        <taxon>Pseudomonadati</taxon>
        <taxon>Pseudomonadota</taxon>
        <taxon>Alphaproteobacteria</taxon>
        <taxon>Hyphomicrobiales</taxon>
        <taxon>Nitrobacteraceae</taxon>
        <taxon>Bradyrhizobium</taxon>
    </lineage>
</organism>
<name>A0A562QS59_9BRAD</name>
<gene>
    <name evidence="1" type="ORF">IQ16_07958</name>
</gene>
<evidence type="ECO:0000313" key="2">
    <source>
        <dbReference type="Proteomes" id="UP000316291"/>
    </source>
</evidence>
<dbReference type="Gene3D" id="3.30.70.1700">
    <property type="entry name" value="Phage minor tail protein U"/>
    <property type="match status" value="1"/>
</dbReference>
<evidence type="ECO:0000313" key="1">
    <source>
        <dbReference type="EMBL" id="TWI59503.1"/>
    </source>
</evidence>